<sequence length="66" mass="7759">MECVKHQAVIIKDDKETIIAVGAYINSDMSVLPVLFWHFNDGTIIQKYYETEYLRFIDSEQEVMND</sequence>
<proteinExistence type="predicted"/>
<evidence type="ECO:0000313" key="2">
    <source>
        <dbReference type="Proteomes" id="UP000663720"/>
    </source>
</evidence>
<keyword evidence="2" id="KW-1185">Reference proteome</keyword>
<organism evidence="1 2">
    <name type="scientific">Desulfonema limicola</name>
    <dbReference type="NCBI Taxonomy" id="45656"/>
    <lineage>
        <taxon>Bacteria</taxon>
        <taxon>Pseudomonadati</taxon>
        <taxon>Thermodesulfobacteriota</taxon>
        <taxon>Desulfobacteria</taxon>
        <taxon>Desulfobacterales</taxon>
        <taxon>Desulfococcaceae</taxon>
        <taxon>Desulfonema</taxon>
    </lineage>
</organism>
<protein>
    <submittedName>
        <fullName evidence="1">Uncharacterized protein</fullName>
    </submittedName>
</protein>
<reference evidence="1" key="1">
    <citation type="journal article" date="2021" name="Microb. Physiol.">
        <title>Proteogenomic Insights into the Physiology of Marine, Sulfate-Reducing, Filamentous Desulfonema limicola and Desulfonema magnum.</title>
        <authorList>
            <person name="Schnaars V."/>
            <person name="Wohlbrand L."/>
            <person name="Scheve S."/>
            <person name="Hinrichs C."/>
            <person name="Reinhardt R."/>
            <person name="Rabus R."/>
        </authorList>
    </citation>
    <scope>NUCLEOTIDE SEQUENCE</scope>
    <source>
        <strain evidence="1">5ac10</strain>
    </source>
</reference>
<dbReference type="Proteomes" id="UP000663720">
    <property type="component" value="Chromosome"/>
</dbReference>
<name>A0A975BBU7_9BACT</name>
<evidence type="ECO:0000313" key="1">
    <source>
        <dbReference type="EMBL" id="QTA82759.1"/>
    </source>
</evidence>
<dbReference type="EMBL" id="CP061799">
    <property type="protein sequence ID" value="QTA82759.1"/>
    <property type="molecule type" value="Genomic_DNA"/>
</dbReference>
<gene>
    <name evidence="1" type="ORF">dnl_51410</name>
</gene>
<accession>A0A975BBU7</accession>
<dbReference type="KEGG" id="dli:dnl_51410"/>
<dbReference type="AlphaFoldDB" id="A0A975BBU7"/>